<organism evidence="1 2">
    <name type="scientific">Leptosia nina</name>
    <dbReference type="NCBI Taxonomy" id="320188"/>
    <lineage>
        <taxon>Eukaryota</taxon>
        <taxon>Metazoa</taxon>
        <taxon>Ecdysozoa</taxon>
        <taxon>Arthropoda</taxon>
        <taxon>Hexapoda</taxon>
        <taxon>Insecta</taxon>
        <taxon>Pterygota</taxon>
        <taxon>Neoptera</taxon>
        <taxon>Endopterygota</taxon>
        <taxon>Lepidoptera</taxon>
        <taxon>Glossata</taxon>
        <taxon>Ditrysia</taxon>
        <taxon>Papilionoidea</taxon>
        <taxon>Pieridae</taxon>
        <taxon>Pierinae</taxon>
        <taxon>Leptosia</taxon>
    </lineage>
</organism>
<evidence type="ECO:0000313" key="1">
    <source>
        <dbReference type="EMBL" id="CAK1554884.1"/>
    </source>
</evidence>
<accession>A0AAV1K185</accession>
<dbReference type="AlphaFoldDB" id="A0AAV1K185"/>
<sequence length="83" mass="9803">MMNNLRKAKKDLLDRKTVDGMILKMLWDKVYGQYDAKTKELAIKKIRSRADYEHLVNHLMKLHKDKAKKIVDLVAEVMLVYIS</sequence>
<dbReference type="EMBL" id="CAVLEF010000279">
    <property type="protein sequence ID" value="CAK1554884.1"/>
    <property type="molecule type" value="Genomic_DNA"/>
</dbReference>
<proteinExistence type="predicted"/>
<comment type="caution">
    <text evidence="1">The sequence shown here is derived from an EMBL/GenBank/DDBJ whole genome shotgun (WGS) entry which is preliminary data.</text>
</comment>
<gene>
    <name evidence="1" type="ORF">LNINA_LOCUS13741</name>
</gene>
<name>A0AAV1K185_9NEOP</name>
<evidence type="ECO:0000313" key="2">
    <source>
        <dbReference type="Proteomes" id="UP001497472"/>
    </source>
</evidence>
<dbReference type="Proteomes" id="UP001497472">
    <property type="component" value="Unassembled WGS sequence"/>
</dbReference>
<keyword evidence="2" id="KW-1185">Reference proteome</keyword>
<protein>
    <submittedName>
        <fullName evidence="1">Uncharacterized protein</fullName>
    </submittedName>
</protein>
<reference evidence="1 2" key="1">
    <citation type="submission" date="2023-11" db="EMBL/GenBank/DDBJ databases">
        <authorList>
            <person name="Okamura Y."/>
        </authorList>
    </citation>
    <scope>NUCLEOTIDE SEQUENCE [LARGE SCALE GENOMIC DNA]</scope>
</reference>